<feature type="transmembrane region" description="Helical" evidence="2">
    <location>
        <begin position="191"/>
        <end position="212"/>
    </location>
</feature>
<feature type="transmembrane region" description="Helical" evidence="2">
    <location>
        <begin position="16"/>
        <end position="38"/>
    </location>
</feature>
<dbReference type="Proteomes" id="UP000325218">
    <property type="component" value="Unassembled WGS sequence"/>
</dbReference>
<protein>
    <submittedName>
        <fullName evidence="3">Uncharacterized protein</fullName>
    </submittedName>
</protein>
<accession>A0A5D0CP69</accession>
<feature type="compositionally biased region" description="Polar residues" evidence="1">
    <location>
        <begin position="286"/>
        <end position="301"/>
    </location>
</feature>
<dbReference type="OrthoDB" id="2564821at2"/>
<evidence type="ECO:0000256" key="2">
    <source>
        <dbReference type="SAM" id="Phobius"/>
    </source>
</evidence>
<feature type="transmembrane region" description="Helical" evidence="2">
    <location>
        <begin position="243"/>
        <end position="260"/>
    </location>
</feature>
<organism evidence="3 4">
    <name type="scientific">Paenibacillus faecis</name>
    <dbReference type="NCBI Taxonomy" id="862114"/>
    <lineage>
        <taxon>Bacteria</taxon>
        <taxon>Bacillati</taxon>
        <taxon>Bacillota</taxon>
        <taxon>Bacilli</taxon>
        <taxon>Bacillales</taxon>
        <taxon>Paenibacillaceae</taxon>
        <taxon>Paenibacillus</taxon>
    </lineage>
</organism>
<feature type="transmembrane region" description="Helical" evidence="2">
    <location>
        <begin position="154"/>
        <end position="171"/>
    </location>
</feature>
<evidence type="ECO:0000313" key="3">
    <source>
        <dbReference type="EMBL" id="TYA11552.1"/>
    </source>
</evidence>
<dbReference type="RefSeq" id="WP_148455505.1">
    <property type="nucleotide sequence ID" value="NZ_VSDO01000004.1"/>
</dbReference>
<keyword evidence="2" id="KW-0812">Transmembrane</keyword>
<evidence type="ECO:0000256" key="1">
    <source>
        <dbReference type="SAM" id="MobiDB-lite"/>
    </source>
</evidence>
<gene>
    <name evidence="3" type="ORF">FRY98_20680</name>
</gene>
<comment type="caution">
    <text evidence="3">The sequence shown here is derived from an EMBL/GenBank/DDBJ whole genome shotgun (WGS) entry which is preliminary data.</text>
</comment>
<keyword evidence="2" id="KW-1133">Transmembrane helix</keyword>
<dbReference type="AlphaFoldDB" id="A0A5D0CP69"/>
<keyword evidence="2" id="KW-0472">Membrane</keyword>
<feature type="transmembrane region" description="Helical" evidence="2">
    <location>
        <begin position="219"/>
        <end position="237"/>
    </location>
</feature>
<feature type="region of interest" description="Disordered" evidence="1">
    <location>
        <begin position="269"/>
        <end position="311"/>
    </location>
</feature>
<reference evidence="3 4" key="1">
    <citation type="submission" date="2019-08" db="EMBL/GenBank/DDBJ databases">
        <title>Genome sequencing of Paenibacillus faecis DSM 23593(T).</title>
        <authorList>
            <person name="Kook J.-K."/>
            <person name="Park S.-N."/>
            <person name="Lim Y.K."/>
        </authorList>
    </citation>
    <scope>NUCLEOTIDE SEQUENCE [LARGE SCALE GENOMIC DNA]</scope>
    <source>
        <strain evidence="3 4">DSM 23593</strain>
    </source>
</reference>
<proteinExistence type="predicted"/>
<evidence type="ECO:0000313" key="4">
    <source>
        <dbReference type="Proteomes" id="UP000325218"/>
    </source>
</evidence>
<name>A0A5D0CP69_9BACL</name>
<keyword evidence="4" id="KW-1185">Reference proteome</keyword>
<dbReference type="EMBL" id="VSDO01000004">
    <property type="protein sequence ID" value="TYA11552.1"/>
    <property type="molecule type" value="Genomic_DNA"/>
</dbReference>
<sequence length="311" mass="34390">MSLSDWLTWLLAPQPAALTAFLALALFLGLYGGSALRLRRKEQARLRRLEASLTLYAAAESALLHLHARTELSRAEEQLLLDRLLACRAAPYLSEDALSQISAYAGERDRARLPLLLKTLERENDRMCAERDKLLRRTESPGWGQAFWRQLRPGIPFLFAAALLYLLSWLLRTLNGEIVLGNGLEEMAAAWSLFVSALFSLALLYPAIMGGYRPGAGAVLLRIWSVLIAALFLLHLLDPSFAPFILILQLLLFLAGFRLTGTKPRKSRPFAGHYRAVPEGQPLPPSTTETESGTAVKSLSEANPEGSAKEE</sequence>